<feature type="compositionally biased region" description="Low complexity" evidence="1">
    <location>
        <begin position="687"/>
        <end position="716"/>
    </location>
</feature>
<reference evidence="2 3" key="1">
    <citation type="journal article" date="2012" name="Science">
        <title>The Paleozoic origin of enzymatic lignin decomposition reconstructed from 31 fungal genomes.</title>
        <authorList>
            <person name="Floudas D."/>
            <person name="Binder M."/>
            <person name="Riley R."/>
            <person name="Barry K."/>
            <person name="Blanchette R.A."/>
            <person name="Henrissat B."/>
            <person name="Martinez A.T."/>
            <person name="Otillar R."/>
            <person name="Spatafora J.W."/>
            <person name="Yadav J.S."/>
            <person name="Aerts A."/>
            <person name="Benoit I."/>
            <person name="Boyd A."/>
            <person name="Carlson A."/>
            <person name="Copeland A."/>
            <person name="Coutinho P.M."/>
            <person name="de Vries R.P."/>
            <person name="Ferreira P."/>
            <person name="Findley K."/>
            <person name="Foster B."/>
            <person name="Gaskell J."/>
            <person name="Glotzer D."/>
            <person name="Gorecki P."/>
            <person name="Heitman J."/>
            <person name="Hesse C."/>
            <person name="Hori C."/>
            <person name="Igarashi K."/>
            <person name="Jurgens J.A."/>
            <person name="Kallen N."/>
            <person name="Kersten P."/>
            <person name="Kohler A."/>
            <person name="Kuees U."/>
            <person name="Kumar T.K.A."/>
            <person name="Kuo A."/>
            <person name="LaButti K."/>
            <person name="Larrondo L.F."/>
            <person name="Lindquist E."/>
            <person name="Ling A."/>
            <person name="Lombard V."/>
            <person name="Lucas S."/>
            <person name="Lundell T."/>
            <person name="Martin R."/>
            <person name="McLaughlin D.J."/>
            <person name="Morgenstern I."/>
            <person name="Morin E."/>
            <person name="Murat C."/>
            <person name="Nagy L.G."/>
            <person name="Nolan M."/>
            <person name="Ohm R.A."/>
            <person name="Patyshakuliyeva A."/>
            <person name="Rokas A."/>
            <person name="Ruiz-Duenas F.J."/>
            <person name="Sabat G."/>
            <person name="Salamov A."/>
            <person name="Samejima M."/>
            <person name="Schmutz J."/>
            <person name="Slot J.C."/>
            <person name="St John F."/>
            <person name="Stenlid J."/>
            <person name="Sun H."/>
            <person name="Sun S."/>
            <person name="Syed K."/>
            <person name="Tsang A."/>
            <person name="Wiebenga A."/>
            <person name="Young D."/>
            <person name="Pisabarro A."/>
            <person name="Eastwood D.C."/>
            <person name="Martin F."/>
            <person name="Cullen D."/>
            <person name="Grigoriev I.V."/>
            <person name="Hibbett D.S."/>
        </authorList>
    </citation>
    <scope>NUCLEOTIDE SEQUENCE</scope>
    <source>
        <strain evidence="3">FP-58527</strain>
    </source>
</reference>
<sequence length="754" mass="79819">MPAPSVSQQLRAIPNQQRSAPSASATDPAALREAALKSRRRKLGSGSEPAGIPPRPQTVHVTTAEPSIQLDYGQEDPSGASPTTSSASTVAPPTKSTTPEPKEDDDQSREEGEISDSEPPSASPVVKPKVASQAKPQSAPTNVSKPSTSAQTPPIPASAPTTLKTSTSTAPTQSASVSMPPPPIPLPYRLDENHVRPGLEMTQAQYDTAKDIVLDLLGWGVPPDYLVSCGVSREIMFYVFTELNLRLPSNFDATGLPPYPPVPTDFNATPTTGVTTRLDSMTLHPENGVAKANGHGSHGQTILSPTAATFLPSTALSSSAGPNLYDMEQQRRQELLARKAAIASRKKQVAPVAASAAKEQKDVEALDTVPTKTVEDFLKSIGPTTEDTSKGKAPVRQSSAPSRSIIEDAMDVDEVIPGLSIDTMMSAASPLPEPAPTARTPTPVTSTPISATRPQSAADSVANRSPQSISSSSGEGSPVNTSPSEAEVVPGLAFNIAAHVPEASRRAPPVRRGTKRPVAADFDDDARPHTSRPPPAYTNGNPYHQPSYKRNVGSFAGLSGMRRCVIELSDSEEEEEEEGAIPTASRRHIGNGTSRPSSGARVGPLRGSSISRQSPPNYDSATPTGALTPAVLQEKEEEIRKMRELIKQREQSRLRKLATAFRSTPPTVDTPTNGGLSASAHREEDPSASASDGHHSGSNTPIPLASIPSTSSTTISIPPTPIGLIFNLDGLDLTDRQWLHFRHRRKQLLGYSNR</sequence>
<evidence type="ECO:0000313" key="3">
    <source>
        <dbReference type="Proteomes" id="UP000015241"/>
    </source>
</evidence>
<dbReference type="Proteomes" id="UP000015241">
    <property type="component" value="Unassembled WGS sequence"/>
</dbReference>
<feature type="compositionally biased region" description="Low complexity" evidence="1">
    <location>
        <begin position="119"/>
        <end position="132"/>
    </location>
</feature>
<protein>
    <submittedName>
        <fullName evidence="2">Uncharacterized protein</fullName>
    </submittedName>
</protein>
<gene>
    <name evidence="2" type="ORF">FOMPIDRAFT_1063060</name>
</gene>
<feature type="compositionally biased region" description="Polar residues" evidence="1">
    <location>
        <begin position="661"/>
        <end position="676"/>
    </location>
</feature>
<feature type="compositionally biased region" description="Low complexity" evidence="1">
    <location>
        <begin position="465"/>
        <end position="478"/>
    </location>
</feature>
<feature type="compositionally biased region" description="Polar residues" evidence="1">
    <location>
        <begin position="134"/>
        <end position="152"/>
    </location>
</feature>
<dbReference type="eggNOG" id="ENOG502SY8K">
    <property type="taxonomic scope" value="Eukaryota"/>
</dbReference>
<feature type="compositionally biased region" description="Polar residues" evidence="1">
    <location>
        <begin position="449"/>
        <end position="464"/>
    </location>
</feature>
<evidence type="ECO:0000256" key="1">
    <source>
        <dbReference type="SAM" id="MobiDB-lite"/>
    </source>
</evidence>
<organism evidence="2 3">
    <name type="scientific">Fomitopsis schrenkii</name>
    <name type="common">Brown rot fungus</name>
    <dbReference type="NCBI Taxonomy" id="2126942"/>
    <lineage>
        <taxon>Eukaryota</taxon>
        <taxon>Fungi</taxon>
        <taxon>Dikarya</taxon>
        <taxon>Basidiomycota</taxon>
        <taxon>Agaricomycotina</taxon>
        <taxon>Agaricomycetes</taxon>
        <taxon>Polyporales</taxon>
        <taxon>Fomitopsis</taxon>
    </lineage>
</organism>
<feature type="compositionally biased region" description="Low complexity" evidence="1">
    <location>
        <begin position="77"/>
        <end position="99"/>
    </location>
</feature>
<feature type="compositionally biased region" description="Low complexity" evidence="1">
    <location>
        <begin position="158"/>
        <end position="178"/>
    </location>
</feature>
<proteinExistence type="predicted"/>
<feature type="region of interest" description="Disordered" evidence="1">
    <location>
        <begin position="569"/>
        <end position="631"/>
    </location>
</feature>
<feature type="region of interest" description="Disordered" evidence="1">
    <location>
        <begin position="426"/>
        <end position="486"/>
    </location>
</feature>
<feature type="region of interest" description="Disordered" evidence="1">
    <location>
        <begin position="1"/>
        <end position="185"/>
    </location>
</feature>
<feature type="region of interest" description="Disordered" evidence="1">
    <location>
        <begin position="503"/>
        <end position="551"/>
    </location>
</feature>
<feature type="compositionally biased region" description="Low complexity" evidence="1">
    <location>
        <begin position="436"/>
        <end position="448"/>
    </location>
</feature>
<feature type="region of interest" description="Disordered" evidence="1">
    <location>
        <begin position="379"/>
        <end position="411"/>
    </location>
</feature>
<dbReference type="AlphaFoldDB" id="S8DQ03"/>
<dbReference type="HOGENOM" id="CLU_012464_0_0_1"/>
<dbReference type="EMBL" id="KE504224">
    <property type="protein sequence ID" value="EPS94747.1"/>
    <property type="molecule type" value="Genomic_DNA"/>
</dbReference>
<feature type="compositionally biased region" description="Polar residues" evidence="1">
    <location>
        <begin position="1"/>
        <end position="18"/>
    </location>
</feature>
<feature type="compositionally biased region" description="Low complexity" evidence="1">
    <location>
        <begin position="19"/>
        <end position="29"/>
    </location>
</feature>
<feature type="compositionally biased region" description="Polar residues" evidence="1">
    <location>
        <begin position="608"/>
        <end position="625"/>
    </location>
</feature>
<name>S8DQ03_FOMSC</name>
<evidence type="ECO:0000313" key="2">
    <source>
        <dbReference type="EMBL" id="EPS94747.1"/>
    </source>
</evidence>
<feature type="compositionally biased region" description="Acidic residues" evidence="1">
    <location>
        <begin position="102"/>
        <end position="116"/>
    </location>
</feature>
<accession>S8DQ03</accession>
<keyword evidence="3" id="KW-1185">Reference proteome</keyword>
<dbReference type="OrthoDB" id="3270652at2759"/>
<feature type="compositionally biased region" description="Acidic residues" evidence="1">
    <location>
        <begin position="569"/>
        <end position="579"/>
    </location>
</feature>
<feature type="region of interest" description="Disordered" evidence="1">
    <location>
        <begin position="658"/>
        <end position="716"/>
    </location>
</feature>
<dbReference type="InParanoid" id="S8DQ03"/>